<sequence length="230" mass="27345">NLELFKSVKKLIEKMFEVNLIYPQTLSAQIPANIIDNFSLIQKAVFEYSNDLLKEKPYFFIPHILDTTARILGIIPREEILWNIYQMLRHNIILSKNLQFQRYELDIIRQEKREREYEIRKILEKKELAEILNESISISIEEAHQKMKFYLKKAELAKKNSAYQEALNEYEKALVYAKIYNAGAEIGKISFQILEILRFNKEIELEFAREQSIKAKKSAPLRGFLIEWQI</sequence>
<feature type="non-terminal residue" evidence="2">
    <location>
        <position position="1"/>
    </location>
</feature>
<reference evidence="2" key="1">
    <citation type="journal article" date="2014" name="Front. Microbiol.">
        <title>High frequency of phylogenetically diverse reductive dehalogenase-homologous genes in deep subseafloor sedimentary metagenomes.</title>
        <authorList>
            <person name="Kawai M."/>
            <person name="Futagami T."/>
            <person name="Toyoda A."/>
            <person name="Takaki Y."/>
            <person name="Nishi S."/>
            <person name="Hori S."/>
            <person name="Arai W."/>
            <person name="Tsubouchi T."/>
            <person name="Morono Y."/>
            <person name="Uchiyama I."/>
            <person name="Ito T."/>
            <person name="Fujiyama A."/>
            <person name="Inagaki F."/>
            <person name="Takami H."/>
        </authorList>
    </citation>
    <scope>NUCLEOTIDE SEQUENCE</scope>
    <source>
        <strain evidence="2">Expedition CK06-06</strain>
    </source>
</reference>
<protein>
    <submittedName>
        <fullName evidence="2">Uncharacterized protein</fullName>
    </submittedName>
</protein>
<dbReference type="EMBL" id="BARV01010884">
    <property type="protein sequence ID" value="GAI02579.1"/>
    <property type="molecule type" value="Genomic_DNA"/>
</dbReference>
<dbReference type="AlphaFoldDB" id="X1M8B6"/>
<evidence type="ECO:0000256" key="1">
    <source>
        <dbReference type="SAM" id="Coils"/>
    </source>
</evidence>
<keyword evidence="1" id="KW-0175">Coiled coil</keyword>
<evidence type="ECO:0000313" key="2">
    <source>
        <dbReference type="EMBL" id="GAI02579.1"/>
    </source>
</evidence>
<gene>
    <name evidence="2" type="ORF">S06H3_20891</name>
</gene>
<organism evidence="2">
    <name type="scientific">marine sediment metagenome</name>
    <dbReference type="NCBI Taxonomy" id="412755"/>
    <lineage>
        <taxon>unclassified sequences</taxon>
        <taxon>metagenomes</taxon>
        <taxon>ecological metagenomes</taxon>
    </lineage>
</organism>
<comment type="caution">
    <text evidence="2">The sequence shown here is derived from an EMBL/GenBank/DDBJ whole genome shotgun (WGS) entry which is preliminary data.</text>
</comment>
<accession>X1M8B6</accession>
<proteinExistence type="predicted"/>
<feature type="coiled-coil region" evidence="1">
    <location>
        <begin position="140"/>
        <end position="173"/>
    </location>
</feature>
<name>X1M8B6_9ZZZZ</name>